<dbReference type="Proteomes" id="UP001595818">
    <property type="component" value="Unassembled WGS sequence"/>
</dbReference>
<gene>
    <name evidence="1" type="ORF">ACFPFU_17845</name>
</gene>
<comment type="caution">
    <text evidence="1">The sequence shown here is derived from an EMBL/GenBank/DDBJ whole genome shotgun (WGS) entry which is preliminary data.</text>
</comment>
<proteinExistence type="predicted"/>
<dbReference type="InterPro" id="IPR014942">
    <property type="entry name" value="AbiEii"/>
</dbReference>
<accession>A0ABV9T4E9</accession>
<reference evidence="2" key="1">
    <citation type="journal article" date="2019" name="Int. J. Syst. Evol. Microbiol.">
        <title>The Global Catalogue of Microorganisms (GCM) 10K type strain sequencing project: providing services to taxonomists for standard genome sequencing and annotation.</title>
        <authorList>
            <consortium name="The Broad Institute Genomics Platform"/>
            <consortium name="The Broad Institute Genome Sequencing Center for Infectious Disease"/>
            <person name="Wu L."/>
            <person name="Ma J."/>
        </authorList>
    </citation>
    <scope>NUCLEOTIDE SEQUENCE [LARGE SCALE GENOMIC DNA]</scope>
    <source>
        <strain evidence="2">CGMCC 4.7466</strain>
    </source>
</reference>
<dbReference type="RefSeq" id="WP_377066555.1">
    <property type="nucleotide sequence ID" value="NZ_JBHSJJ010000011.1"/>
</dbReference>
<keyword evidence="2" id="KW-1185">Reference proteome</keyword>
<dbReference type="Pfam" id="PF08843">
    <property type="entry name" value="AbiEii"/>
    <property type="match status" value="1"/>
</dbReference>
<protein>
    <submittedName>
        <fullName evidence="1">Nucleotidyl transferase AbiEii/AbiGii toxin family protein</fullName>
    </submittedName>
</protein>
<evidence type="ECO:0000313" key="2">
    <source>
        <dbReference type="Proteomes" id="UP001595818"/>
    </source>
</evidence>
<dbReference type="EMBL" id="JBHSJJ010000011">
    <property type="protein sequence ID" value="MFC4873570.1"/>
    <property type="molecule type" value="Genomic_DNA"/>
</dbReference>
<sequence length="143" mass="17127">MRLKIEINCREHFNLLGWNPFPFSVASEWFTKGCNIITYHLDELLGTKVRALYQRKKGRDLFDLYYADQHAKLDYDKIIHCYNEYMKFVVGTPPSQKEFLLNMEEKKRSKQFSGDMEGLLNPDLKYDQEEAFEWLFGELVQRL</sequence>
<name>A0ABV9T4E9_9BACT</name>
<evidence type="ECO:0000313" key="1">
    <source>
        <dbReference type="EMBL" id="MFC4873570.1"/>
    </source>
</evidence>
<keyword evidence="1" id="KW-0808">Transferase</keyword>
<dbReference type="GO" id="GO:0016740">
    <property type="term" value="F:transferase activity"/>
    <property type="evidence" value="ECO:0007669"/>
    <property type="project" value="UniProtKB-KW"/>
</dbReference>
<organism evidence="1 2">
    <name type="scientific">Negadavirga shengliensis</name>
    <dbReference type="NCBI Taxonomy" id="1389218"/>
    <lineage>
        <taxon>Bacteria</taxon>
        <taxon>Pseudomonadati</taxon>
        <taxon>Bacteroidota</taxon>
        <taxon>Cytophagia</taxon>
        <taxon>Cytophagales</taxon>
        <taxon>Cyclobacteriaceae</taxon>
        <taxon>Negadavirga</taxon>
    </lineage>
</organism>